<dbReference type="InterPro" id="IPR000792">
    <property type="entry name" value="Tscrpt_reg_LuxR_C"/>
</dbReference>
<dbReference type="PROSITE" id="PS50110">
    <property type="entry name" value="RESPONSE_REGULATORY"/>
    <property type="match status" value="1"/>
</dbReference>
<dbReference type="Pfam" id="PF00072">
    <property type="entry name" value="Response_reg"/>
    <property type="match status" value="1"/>
</dbReference>
<dbReference type="InterPro" id="IPR011006">
    <property type="entry name" value="CheY-like_superfamily"/>
</dbReference>
<evidence type="ECO:0000259" key="5">
    <source>
        <dbReference type="PROSITE" id="PS50110"/>
    </source>
</evidence>
<dbReference type="OrthoDB" id="9780593at2"/>
<dbReference type="PROSITE" id="PS00622">
    <property type="entry name" value="HTH_LUXR_1"/>
    <property type="match status" value="1"/>
</dbReference>
<evidence type="ECO:0000313" key="6">
    <source>
        <dbReference type="EMBL" id="MBB3225174.1"/>
    </source>
</evidence>
<feature type="domain" description="Response regulatory" evidence="5">
    <location>
        <begin position="8"/>
        <end position="124"/>
    </location>
</feature>
<organism evidence="6 9">
    <name type="scientific">Pseudoduganella umbonata</name>
    <dbReference type="NCBI Taxonomy" id="864828"/>
    <lineage>
        <taxon>Bacteria</taxon>
        <taxon>Pseudomonadati</taxon>
        <taxon>Pseudomonadota</taxon>
        <taxon>Betaproteobacteria</taxon>
        <taxon>Burkholderiales</taxon>
        <taxon>Oxalobacteraceae</taxon>
        <taxon>Telluria group</taxon>
        <taxon>Pseudoduganella</taxon>
    </lineage>
</organism>
<dbReference type="CDD" id="cd17535">
    <property type="entry name" value="REC_NarL-like"/>
    <property type="match status" value="1"/>
</dbReference>
<feature type="domain" description="HTH luxR-type" evidence="4">
    <location>
        <begin position="139"/>
        <end position="204"/>
    </location>
</feature>
<evidence type="ECO:0000256" key="1">
    <source>
        <dbReference type="ARBA" id="ARBA00022553"/>
    </source>
</evidence>
<dbReference type="Proteomes" id="UP000584325">
    <property type="component" value="Unassembled WGS sequence"/>
</dbReference>
<evidence type="ECO:0000313" key="8">
    <source>
        <dbReference type="Proteomes" id="UP000298763"/>
    </source>
</evidence>
<dbReference type="SMART" id="SM00448">
    <property type="entry name" value="REC"/>
    <property type="match status" value="1"/>
</dbReference>
<keyword evidence="1 3" id="KW-0597">Phosphoprotein</keyword>
<dbReference type="GO" id="GO:0003677">
    <property type="term" value="F:DNA binding"/>
    <property type="evidence" value="ECO:0007669"/>
    <property type="project" value="UniProtKB-KW"/>
</dbReference>
<dbReference type="GO" id="GO:0006355">
    <property type="term" value="P:regulation of DNA-templated transcription"/>
    <property type="evidence" value="ECO:0007669"/>
    <property type="project" value="InterPro"/>
</dbReference>
<dbReference type="PANTHER" id="PTHR43214">
    <property type="entry name" value="TWO-COMPONENT RESPONSE REGULATOR"/>
    <property type="match status" value="1"/>
</dbReference>
<sequence>MNHAAKLRVLVVDDHPLMRRGIVGVLDEAGDIVVVAEASDGFAAQDCYREHRPDVTLMDLSMPRCHGVDAIRAIRRDDPHACILAVSTYAGDGQVHRALEAGAAGYVLKSELCSGVADLVRSAHAGRRVLAPDLTRRLAAGRQEQLTAREHDVLALVAQGLGNRDVARRLGIAEETVKSYLSNVLQKLQASDRTHAVVIALRRGMLD</sequence>
<evidence type="ECO:0000256" key="3">
    <source>
        <dbReference type="PROSITE-ProRule" id="PRU00169"/>
    </source>
</evidence>
<dbReference type="SMART" id="SM00421">
    <property type="entry name" value="HTH_LUXR"/>
    <property type="match status" value="1"/>
</dbReference>
<dbReference type="GO" id="GO:0000160">
    <property type="term" value="P:phosphorelay signal transduction system"/>
    <property type="evidence" value="ECO:0007669"/>
    <property type="project" value="InterPro"/>
</dbReference>
<dbReference type="PROSITE" id="PS50043">
    <property type="entry name" value="HTH_LUXR_2"/>
    <property type="match status" value="1"/>
</dbReference>
<dbReference type="EMBL" id="CP040017">
    <property type="protein sequence ID" value="QCP09296.1"/>
    <property type="molecule type" value="Genomic_DNA"/>
</dbReference>
<dbReference type="InterPro" id="IPR001789">
    <property type="entry name" value="Sig_transdc_resp-reg_receiver"/>
</dbReference>
<dbReference type="AlphaFoldDB" id="A0A4P8HK94"/>
<accession>A0A4P8HK94</accession>
<reference evidence="6 9" key="2">
    <citation type="submission" date="2020-08" db="EMBL/GenBank/DDBJ databases">
        <title>Genomic Encyclopedia of Type Strains, Phase III (KMG-III): the genomes of soil and plant-associated and newly described type strains.</title>
        <authorList>
            <person name="Whitman W."/>
        </authorList>
    </citation>
    <scope>NUCLEOTIDE SEQUENCE [LARGE SCALE GENOMIC DNA]</scope>
    <source>
        <strain evidence="6 9">CECT 7753</strain>
    </source>
</reference>
<dbReference type="SUPFAM" id="SSF52172">
    <property type="entry name" value="CheY-like"/>
    <property type="match status" value="1"/>
</dbReference>
<dbReference type="SUPFAM" id="SSF46894">
    <property type="entry name" value="C-terminal effector domain of the bipartite response regulators"/>
    <property type="match status" value="1"/>
</dbReference>
<reference evidence="7 8" key="1">
    <citation type="submission" date="2019-05" db="EMBL/GenBank/DDBJ databases">
        <title>Draft Genome Sequences of Six Type Strains of the Genus Massilia.</title>
        <authorList>
            <person name="Miess H."/>
            <person name="Frediansyhah A."/>
            <person name="Gross H."/>
        </authorList>
    </citation>
    <scope>NUCLEOTIDE SEQUENCE [LARGE SCALE GENOMIC DNA]</scope>
    <source>
        <strain evidence="7 8">DSMZ 26121</strain>
    </source>
</reference>
<evidence type="ECO:0000259" key="4">
    <source>
        <dbReference type="PROSITE" id="PS50043"/>
    </source>
</evidence>
<dbReference type="RefSeq" id="WP_137312184.1">
    <property type="nucleotide sequence ID" value="NZ_CP040017.1"/>
</dbReference>
<gene>
    <name evidence="7" type="ORF">FCL38_01750</name>
    <name evidence="6" type="ORF">FHS02_006045</name>
</gene>
<name>A0A4P8HK94_9BURK</name>
<protein>
    <submittedName>
        <fullName evidence="6">DNA-binding NarL/FixJ family response regulator</fullName>
    </submittedName>
    <submittedName>
        <fullName evidence="7">Response regulator transcription factor</fullName>
    </submittedName>
</protein>
<dbReference type="CDD" id="cd06170">
    <property type="entry name" value="LuxR_C_like"/>
    <property type="match status" value="1"/>
</dbReference>
<dbReference type="InterPro" id="IPR058245">
    <property type="entry name" value="NreC/VraR/RcsB-like_REC"/>
</dbReference>
<feature type="modified residue" description="4-aspartylphosphate" evidence="3">
    <location>
        <position position="59"/>
    </location>
</feature>
<dbReference type="Pfam" id="PF00196">
    <property type="entry name" value="GerE"/>
    <property type="match status" value="1"/>
</dbReference>
<dbReference type="Gene3D" id="3.40.50.2300">
    <property type="match status" value="1"/>
</dbReference>
<dbReference type="PRINTS" id="PR00038">
    <property type="entry name" value="HTHLUXR"/>
</dbReference>
<proteinExistence type="predicted"/>
<evidence type="ECO:0000313" key="9">
    <source>
        <dbReference type="Proteomes" id="UP000584325"/>
    </source>
</evidence>
<dbReference type="InterPro" id="IPR016032">
    <property type="entry name" value="Sig_transdc_resp-reg_C-effctor"/>
</dbReference>
<dbReference type="Proteomes" id="UP000298763">
    <property type="component" value="Chromosome"/>
</dbReference>
<evidence type="ECO:0000313" key="7">
    <source>
        <dbReference type="EMBL" id="QCP09296.1"/>
    </source>
</evidence>
<evidence type="ECO:0000256" key="2">
    <source>
        <dbReference type="ARBA" id="ARBA00023125"/>
    </source>
</evidence>
<keyword evidence="8" id="KW-1185">Reference proteome</keyword>
<dbReference type="InterPro" id="IPR039420">
    <property type="entry name" value="WalR-like"/>
</dbReference>
<dbReference type="EMBL" id="JACHXS010000017">
    <property type="protein sequence ID" value="MBB3225174.1"/>
    <property type="molecule type" value="Genomic_DNA"/>
</dbReference>
<dbReference type="PANTHER" id="PTHR43214:SF43">
    <property type="entry name" value="TWO-COMPONENT RESPONSE REGULATOR"/>
    <property type="match status" value="1"/>
</dbReference>
<keyword evidence="2 6" id="KW-0238">DNA-binding</keyword>